<dbReference type="AlphaFoldDB" id="A0AAV2EQS6"/>
<feature type="compositionally biased region" description="Polar residues" evidence="1">
    <location>
        <begin position="216"/>
        <end position="227"/>
    </location>
</feature>
<evidence type="ECO:0000313" key="2">
    <source>
        <dbReference type="EMBL" id="CAL1387770.1"/>
    </source>
</evidence>
<feature type="compositionally biased region" description="Low complexity" evidence="1">
    <location>
        <begin position="176"/>
        <end position="191"/>
    </location>
</feature>
<sequence length="282" mass="30057">MADLEELLAKLERRATRRCASRIPPESTSEDSLTSATVEDAPAKVEFVPDAVGIGAIGHAPQLAAADKEGCPTLDSATVTQSPPPPLTTASAIRVMTTSSAETNPITTATALVGELENWGGNLGKTQRQVMSSSLRGKKDDDDSGNLFSPRRKKKKWKPEVGAEINGRFQGGQGKGRQVISPSSRGASASSCRQLGDSSPIREEERKATRRVGSNIPPNSLTTSSSENEGKQASPEKKSSGRFLQEKKEIGVMALLERLEMALPRGEARSGTRRNPILSLVP</sequence>
<dbReference type="Proteomes" id="UP001497516">
    <property type="component" value="Chromosome 5"/>
</dbReference>
<reference evidence="2 3" key="1">
    <citation type="submission" date="2024-04" db="EMBL/GenBank/DDBJ databases">
        <authorList>
            <person name="Fracassetti M."/>
        </authorList>
    </citation>
    <scope>NUCLEOTIDE SEQUENCE [LARGE SCALE GENOMIC DNA]</scope>
</reference>
<protein>
    <submittedName>
        <fullName evidence="2">Uncharacterized protein</fullName>
    </submittedName>
</protein>
<evidence type="ECO:0000256" key="1">
    <source>
        <dbReference type="SAM" id="MobiDB-lite"/>
    </source>
</evidence>
<feature type="compositionally biased region" description="Polar residues" evidence="1">
    <location>
        <begin position="26"/>
        <end position="37"/>
    </location>
</feature>
<name>A0AAV2EQS6_9ROSI</name>
<keyword evidence="3" id="KW-1185">Reference proteome</keyword>
<proteinExistence type="predicted"/>
<dbReference type="EMBL" id="OZ034818">
    <property type="protein sequence ID" value="CAL1387770.1"/>
    <property type="molecule type" value="Genomic_DNA"/>
</dbReference>
<organism evidence="2 3">
    <name type="scientific">Linum trigynum</name>
    <dbReference type="NCBI Taxonomy" id="586398"/>
    <lineage>
        <taxon>Eukaryota</taxon>
        <taxon>Viridiplantae</taxon>
        <taxon>Streptophyta</taxon>
        <taxon>Embryophyta</taxon>
        <taxon>Tracheophyta</taxon>
        <taxon>Spermatophyta</taxon>
        <taxon>Magnoliopsida</taxon>
        <taxon>eudicotyledons</taxon>
        <taxon>Gunneridae</taxon>
        <taxon>Pentapetalae</taxon>
        <taxon>rosids</taxon>
        <taxon>fabids</taxon>
        <taxon>Malpighiales</taxon>
        <taxon>Linaceae</taxon>
        <taxon>Linum</taxon>
    </lineage>
</organism>
<feature type="region of interest" description="Disordered" evidence="1">
    <location>
        <begin position="262"/>
        <end position="282"/>
    </location>
</feature>
<gene>
    <name evidence="2" type="ORF">LTRI10_LOCUS28733</name>
</gene>
<feature type="region of interest" description="Disordered" evidence="1">
    <location>
        <begin position="16"/>
        <end position="37"/>
    </location>
</feature>
<evidence type="ECO:0000313" key="3">
    <source>
        <dbReference type="Proteomes" id="UP001497516"/>
    </source>
</evidence>
<feature type="region of interest" description="Disordered" evidence="1">
    <location>
        <begin position="120"/>
        <end position="246"/>
    </location>
</feature>
<accession>A0AAV2EQS6</accession>
<feature type="compositionally biased region" description="Polar residues" evidence="1">
    <location>
        <begin position="124"/>
        <end position="135"/>
    </location>
</feature>
<feature type="compositionally biased region" description="Basic and acidic residues" evidence="1">
    <location>
        <begin position="228"/>
        <end position="246"/>
    </location>
</feature>